<dbReference type="PIRSF" id="PIRSF006910">
    <property type="entry name" value="NA_bind_Rv2694c_prd"/>
    <property type="match status" value="1"/>
</dbReference>
<evidence type="ECO:0008006" key="3">
    <source>
        <dbReference type="Google" id="ProtNLM"/>
    </source>
</evidence>
<evidence type="ECO:0000313" key="2">
    <source>
        <dbReference type="Proteomes" id="UP001165079"/>
    </source>
</evidence>
<dbReference type="SUPFAM" id="SSF50249">
    <property type="entry name" value="Nucleic acid-binding proteins"/>
    <property type="match status" value="1"/>
</dbReference>
<sequence length="132" mass="14722">MTAVKQLDPEKPGRLKRLFARLSADDSQIEAEELQRECTRASCRPMGQIQPGETVAVTGRLKAVTFTPCTNLPMLEAVLYDGTDKITLVWLGRRRIAGIEPGRLLTARGRVAVRDDRKVIFNPEYTLAPPMT</sequence>
<accession>A0A9W6SPZ3</accession>
<dbReference type="InterPro" id="IPR012340">
    <property type="entry name" value="NA-bd_OB-fold"/>
</dbReference>
<gene>
    <name evidence="1" type="ORF">Afil01_48930</name>
</gene>
<dbReference type="Gene3D" id="2.40.50.140">
    <property type="entry name" value="Nucleic acid-binding proteins"/>
    <property type="match status" value="1"/>
</dbReference>
<dbReference type="RefSeq" id="WP_285665210.1">
    <property type="nucleotide sequence ID" value="NZ_BSTX01000003.1"/>
</dbReference>
<name>A0A9W6SPZ3_9ACTN</name>
<reference evidence="1" key="1">
    <citation type="submission" date="2023-03" db="EMBL/GenBank/DDBJ databases">
        <title>Actinorhabdospora filicis NBRC 111898.</title>
        <authorList>
            <person name="Ichikawa N."/>
            <person name="Sato H."/>
            <person name="Tonouchi N."/>
        </authorList>
    </citation>
    <scope>NUCLEOTIDE SEQUENCE</scope>
    <source>
        <strain evidence="1">NBRC 111898</strain>
    </source>
</reference>
<protein>
    <recommendedName>
        <fullName evidence="3">ATP-dependent DNA helicase RecG</fullName>
    </recommendedName>
</protein>
<dbReference type="EMBL" id="BSTX01000003">
    <property type="protein sequence ID" value="GLZ80086.1"/>
    <property type="molecule type" value="Genomic_DNA"/>
</dbReference>
<proteinExistence type="predicted"/>
<dbReference type="CDD" id="cd04488">
    <property type="entry name" value="RecG_wedge_OBF"/>
    <property type="match status" value="1"/>
</dbReference>
<comment type="caution">
    <text evidence="1">The sequence shown here is derived from an EMBL/GenBank/DDBJ whole genome shotgun (WGS) entry which is preliminary data.</text>
</comment>
<keyword evidence="2" id="KW-1185">Reference proteome</keyword>
<dbReference type="InterPro" id="IPR016499">
    <property type="entry name" value="NucleicA-bd_Rv2694c_prd"/>
</dbReference>
<evidence type="ECO:0000313" key="1">
    <source>
        <dbReference type="EMBL" id="GLZ80086.1"/>
    </source>
</evidence>
<organism evidence="1 2">
    <name type="scientific">Actinorhabdospora filicis</name>
    <dbReference type="NCBI Taxonomy" id="1785913"/>
    <lineage>
        <taxon>Bacteria</taxon>
        <taxon>Bacillati</taxon>
        <taxon>Actinomycetota</taxon>
        <taxon>Actinomycetes</taxon>
        <taxon>Micromonosporales</taxon>
        <taxon>Micromonosporaceae</taxon>
        <taxon>Actinorhabdospora</taxon>
    </lineage>
</organism>
<dbReference type="AlphaFoldDB" id="A0A9W6SPZ3"/>
<dbReference type="Proteomes" id="UP001165079">
    <property type="component" value="Unassembled WGS sequence"/>
</dbReference>